<organism evidence="3 4">
    <name type="scientific">Veillonella nakazawae</name>
    <dbReference type="NCBI Taxonomy" id="2682456"/>
    <lineage>
        <taxon>Bacteria</taxon>
        <taxon>Bacillati</taxon>
        <taxon>Bacillota</taxon>
        <taxon>Negativicutes</taxon>
        <taxon>Veillonellales</taxon>
        <taxon>Veillonellaceae</taxon>
        <taxon>Veillonella</taxon>
    </lineage>
</organism>
<dbReference type="Proteomes" id="UP001198010">
    <property type="component" value="Unassembled WGS sequence"/>
</dbReference>
<evidence type="ECO:0000256" key="1">
    <source>
        <dbReference type="SAM" id="SignalP"/>
    </source>
</evidence>
<evidence type="ECO:0000313" key="3">
    <source>
        <dbReference type="EMBL" id="MCB8605814.1"/>
    </source>
</evidence>
<sequence>MKSKLVFRAMVLGAIACAFSATGFAADVQNGHGQGIADSTTEVSGAKHEAVRSNWLDRTDIAVGVQSGGASDSHKEMFPSAYNNNFYNTKSDYGNITKAYIETLQPITHYDENSKAVVFVQGRIGRGGEKLSSKEVRGYFTPDLVMTPFGFTTFTELNTDEKTSESLGTVGSVGIGYRILSKHEHAYVGVNAFVDRAFTGNYNRISGGVEYVNGLNEVYANVYRGLGDKEPVKGGGGNPYPKRLYPNGYPDTFPYNTIPSENYNTYVGGGVLDGYEIGIVRSFKNARWARAYVNGYRWNGNGFSHKQEYNWGRPGHWSVPWFTARNANHYKGIKIGAELQLTPHISLDIGYNNANNMSKGIYGTLKYTLGTSKFAFWGGKHSDDTITTARSKMLDKVRRQDMIVESFDDIEYDYLAPIDHL</sequence>
<dbReference type="RefSeq" id="WP_227283457.1">
    <property type="nucleotide sequence ID" value="NZ_JAJDLA010000007.1"/>
</dbReference>
<feature type="signal peptide" evidence="1">
    <location>
        <begin position="1"/>
        <end position="25"/>
    </location>
</feature>
<dbReference type="InterPro" id="IPR024519">
    <property type="entry name" value="IAT_beta"/>
</dbReference>
<feature type="domain" description="Inverse autotransporter beta-domain" evidence="2">
    <location>
        <begin position="165"/>
        <end position="400"/>
    </location>
</feature>
<comment type="caution">
    <text evidence="3">The sequence shown here is derived from an EMBL/GenBank/DDBJ whole genome shotgun (WGS) entry which is preliminary data.</text>
</comment>
<dbReference type="AlphaFoldDB" id="A0AB35HAG4"/>
<dbReference type="Pfam" id="PF11924">
    <property type="entry name" value="IAT_beta"/>
    <property type="match status" value="1"/>
</dbReference>
<protein>
    <submittedName>
        <fullName evidence="3">Inverse autotransporter beta domain-containing protein</fullName>
    </submittedName>
</protein>
<gene>
    <name evidence="3" type="ORF">LJD63_06025</name>
</gene>
<evidence type="ECO:0000313" key="4">
    <source>
        <dbReference type="Proteomes" id="UP001198010"/>
    </source>
</evidence>
<accession>A0AB35HAG4</accession>
<name>A0AB35HAG4_9FIRM</name>
<reference evidence="3" key="1">
    <citation type="submission" date="2021-10" db="EMBL/GenBank/DDBJ databases">
        <title>Collection of gut derived symbiotic bacterial strains cultured from healthy donors.</title>
        <authorList>
            <person name="Lin H."/>
            <person name="Littmann E."/>
            <person name="Kohout C."/>
            <person name="Pamer E.G."/>
        </authorList>
    </citation>
    <scope>NUCLEOTIDE SEQUENCE</scope>
    <source>
        <strain evidence="3">DFI.4.35</strain>
    </source>
</reference>
<keyword evidence="1" id="KW-0732">Signal</keyword>
<proteinExistence type="predicted"/>
<dbReference type="InterPro" id="IPR038177">
    <property type="entry name" value="IAT_beta_sf"/>
</dbReference>
<feature type="chain" id="PRO_5044199567" evidence="1">
    <location>
        <begin position="26"/>
        <end position="421"/>
    </location>
</feature>
<evidence type="ECO:0000259" key="2">
    <source>
        <dbReference type="Pfam" id="PF11924"/>
    </source>
</evidence>
<dbReference type="Gene3D" id="2.40.160.160">
    <property type="entry name" value="Inverse autotransporter, beta-domain"/>
    <property type="match status" value="1"/>
</dbReference>
<dbReference type="EMBL" id="JAJDLA010000007">
    <property type="protein sequence ID" value="MCB8605814.1"/>
    <property type="molecule type" value="Genomic_DNA"/>
</dbReference>